<dbReference type="SUPFAM" id="SSF53474">
    <property type="entry name" value="alpha/beta-Hydrolases"/>
    <property type="match status" value="1"/>
</dbReference>
<dbReference type="PROSITE" id="PS51257">
    <property type="entry name" value="PROKAR_LIPOPROTEIN"/>
    <property type="match status" value="1"/>
</dbReference>
<proteinExistence type="predicted"/>
<dbReference type="InterPro" id="IPR050228">
    <property type="entry name" value="Carboxylesterase_BioH"/>
</dbReference>
<dbReference type="InterPro" id="IPR029058">
    <property type="entry name" value="AB_hydrolase_fold"/>
</dbReference>
<dbReference type="GO" id="GO:0016787">
    <property type="term" value="F:hydrolase activity"/>
    <property type="evidence" value="ECO:0007669"/>
    <property type="project" value="UniProtKB-KW"/>
</dbReference>
<gene>
    <name evidence="2" type="ORF">ARC20_01720</name>
</gene>
<keyword evidence="3" id="KW-1185">Reference proteome</keyword>
<evidence type="ECO:0000313" key="2">
    <source>
        <dbReference type="EMBL" id="KRG38402.1"/>
    </source>
</evidence>
<dbReference type="STRING" id="676599.ARC20_01720"/>
<sequence>MSRPFFVAGLLALLCAWLAGTGCSSTSLSSRLVAPGGASPLLGMLDSQALLAQIPNRSGTLPGRDDVPIFWRAFEPGDYGFKYHFSRSLNTGGFTRNAFKFDLKPHLAAQPRVAPRGTVILLHGWMMDGNSLLPWSLTLAQAGYRTIALDLRNHGQSGSGLSGYGTRESDDVVRVIGELRERGEITGPLYLFGVSYGAATALFTADKLGDQVAGVVAVESFANAGRGIRDMIPHMLAESPQGWQARAVSGYMRWRYGHQNLDQVIAAADQQLGLDLDKLDVAPAVMDARACVLLLHGDADHHIPVAHGRRLATSAPRAHYLELHDEDHLSLPMRLDLLAPMVEEWFEANPSPQAQCPAPLQLPAGGEIRASLNPAYPTSRG</sequence>
<protein>
    <submittedName>
        <fullName evidence="2">Alpha/beta hydrolase</fullName>
    </submittedName>
</protein>
<dbReference type="EMBL" id="LLXU01000120">
    <property type="protein sequence ID" value="KRG38402.1"/>
    <property type="molecule type" value="Genomic_DNA"/>
</dbReference>
<keyword evidence="2" id="KW-0378">Hydrolase</keyword>
<reference evidence="2 3" key="1">
    <citation type="submission" date="2015-10" db="EMBL/GenBank/DDBJ databases">
        <title>Genome sequencing and analysis of members of genus Stenotrophomonas.</title>
        <authorList>
            <person name="Patil P.P."/>
            <person name="Midha S."/>
            <person name="Patil P.B."/>
        </authorList>
    </citation>
    <scope>NUCLEOTIDE SEQUENCE [LARGE SCALE GENOMIC DNA]</scope>
    <source>
        <strain evidence="2 3">JCM 16536</strain>
    </source>
</reference>
<feature type="domain" description="AB hydrolase-1" evidence="1">
    <location>
        <begin position="119"/>
        <end position="332"/>
    </location>
</feature>
<evidence type="ECO:0000313" key="3">
    <source>
        <dbReference type="Proteomes" id="UP000051802"/>
    </source>
</evidence>
<dbReference type="OrthoDB" id="9808398at2"/>
<organism evidence="2 3">
    <name type="scientific">Stenotrophomonas panacihumi</name>
    <dbReference type="NCBI Taxonomy" id="676599"/>
    <lineage>
        <taxon>Bacteria</taxon>
        <taxon>Pseudomonadati</taxon>
        <taxon>Pseudomonadota</taxon>
        <taxon>Gammaproteobacteria</taxon>
        <taxon>Lysobacterales</taxon>
        <taxon>Lysobacteraceae</taxon>
        <taxon>Stenotrophomonas</taxon>
    </lineage>
</organism>
<comment type="caution">
    <text evidence="2">The sequence shown here is derived from an EMBL/GenBank/DDBJ whole genome shotgun (WGS) entry which is preliminary data.</text>
</comment>
<dbReference type="PANTHER" id="PTHR43194">
    <property type="entry name" value="HYDROLASE ALPHA/BETA FOLD FAMILY"/>
    <property type="match status" value="1"/>
</dbReference>
<dbReference type="PANTHER" id="PTHR43194:SF2">
    <property type="entry name" value="PEROXISOMAL MEMBRANE PROTEIN LPX1"/>
    <property type="match status" value="1"/>
</dbReference>
<name>A0A0R0A7B8_9GAMM</name>
<evidence type="ECO:0000259" key="1">
    <source>
        <dbReference type="Pfam" id="PF12697"/>
    </source>
</evidence>
<dbReference type="Gene3D" id="3.40.50.1820">
    <property type="entry name" value="alpha/beta hydrolase"/>
    <property type="match status" value="1"/>
</dbReference>
<dbReference type="Pfam" id="PF12697">
    <property type="entry name" value="Abhydrolase_6"/>
    <property type="match status" value="1"/>
</dbReference>
<dbReference type="InterPro" id="IPR000073">
    <property type="entry name" value="AB_hydrolase_1"/>
</dbReference>
<accession>A0A0R0A7B8</accession>
<dbReference type="Proteomes" id="UP000051802">
    <property type="component" value="Unassembled WGS sequence"/>
</dbReference>
<dbReference type="AlphaFoldDB" id="A0A0R0A7B8"/>